<dbReference type="GO" id="GO:0005975">
    <property type="term" value="P:carbohydrate metabolic process"/>
    <property type="evidence" value="ECO:0007669"/>
    <property type="project" value="UniProtKB-ARBA"/>
</dbReference>
<dbReference type="RefSeq" id="WP_155588487.1">
    <property type="nucleotide sequence ID" value="NZ_WNLP01000003.1"/>
</dbReference>
<protein>
    <recommendedName>
        <fullName evidence="6">SpaA-like prealbumin fold domain-containing protein</fullName>
    </recommendedName>
</protein>
<evidence type="ECO:0000313" key="7">
    <source>
        <dbReference type="EMBL" id="MUH59502.1"/>
    </source>
</evidence>
<dbReference type="AlphaFoldDB" id="A0A7K1J4J6"/>
<evidence type="ECO:0000256" key="2">
    <source>
        <dbReference type="ARBA" id="ARBA00022525"/>
    </source>
</evidence>
<dbReference type="Pfam" id="PF17802">
    <property type="entry name" value="SpaA"/>
    <property type="match status" value="3"/>
</dbReference>
<keyword evidence="2" id="KW-0964">Secreted</keyword>
<feature type="domain" description="SpaA-like prealbumin fold" evidence="6">
    <location>
        <begin position="506"/>
        <end position="608"/>
    </location>
</feature>
<dbReference type="PANTHER" id="PTHR36108">
    <property type="entry name" value="COLOSSIN-B-RELATED"/>
    <property type="match status" value="1"/>
</dbReference>
<keyword evidence="5" id="KW-1133">Transmembrane helix</keyword>
<keyword evidence="5" id="KW-0472">Membrane</keyword>
<feature type="domain" description="SpaA-like prealbumin fold" evidence="6">
    <location>
        <begin position="834"/>
        <end position="936"/>
    </location>
</feature>
<dbReference type="PANTHER" id="PTHR36108:SF13">
    <property type="entry name" value="COLOSSIN-B-RELATED"/>
    <property type="match status" value="1"/>
</dbReference>
<dbReference type="InterPro" id="IPR013783">
    <property type="entry name" value="Ig-like_fold"/>
</dbReference>
<feature type="transmembrane region" description="Helical" evidence="5">
    <location>
        <begin position="989"/>
        <end position="1009"/>
    </location>
</feature>
<evidence type="ECO:0000313" key="8">
    <source>
        <dbReference type="Proteomes" id="UP000487882"/>
    </source>
</evidence>
<comment type="caution">
    <text evidence="7">The sequence shown here is derived from an EMBL/GenBank/DDBJ whole genome shotgun (WGS) entry which is preliminary data.</text>
</comment>
<name>A0A7K1J4J6_9BIFI</name>
<organism evidence="7 8">
    <name type="scientific">Bifidobacterium canis</name>
    <dbReference type="NCBI Taxonomy" id="2610880"/>
    <lineage>
        <taxon>Bacteria</taxon>
        <taxon>Bacillati</taxon>
        <taxon>Actinomycetota</taxon>
        <taxon>Actinomycetes</taxon>
        <taxon>Bifidobacteriales</taxon>
        <taxon>Bifidobacteriaceae</taxon>
        <taxon>Bifidobacterium</taxon>
    </lineage>
</organism>
<evidence type="ECO:0000259" key="6">
    <source>
        <dbReference type="Pfam" id="PF17802"/>
    </source>
</evidence>
<evidence type="ECO:0000256" key="1">
    <source>
        <dbReference type="ARBA" id="ARBA00007257"/>
    </source>
</evidence>
<evidence type="ECO:0000256" key="5">
    <source>
        <dbReference type="SAM" id="Phobius"/>
    </source>
</evidence>
<comment type="similarity">
    <text evidence="1">Belongs to the serine-aspartate repeat-containing protein (SDr) family.</text>
</comment>
<proteinExistence type="inferred from homology"/>
<dbReference type="Gene3D" id="2.60.40.10">
    <property type="entry name" value="Immunoglobulins"/>
    <property type="match status" value="3"/>
</dbReference>
<keyword evidence="5" id="KW-0812">Transmembrane</keyword>
<accession>A0A7K1J4J6</accession>
<evidence type="ECO:0000256" key="3">
    <source>
        <dbReference type="ARBA" id="ARBA00022729"/>
    </source>
</evidence>
<reference evidence="7 8" key="1">
    <citation type="submission" date="2019-09" db="EMBL/GenBank/DDBJ databases">
        <title>Bifidobacterium canis sp. nov., isolated from the digestive tract of German Shepherd dog puppy.</title>
        <authorList>
            <person name="Bunesova V."/>
        </authorList>
    </citation>
    <scope>NUCLEOTIDE SEQUENCE [LARGE SCALE GENOMIC DNA]</scope>
    <source>
        <strain evidence="7 8">GSD1FS</strain>
    </source>
</reference>
<dbReference type="InterPro" id="IPR041033">
    <property type="entry name" value="SpaA_PFL_dom_1"/>
</dbReference>
<evidence type="ECO:0000256" key="4">
    <source>
        <dbReference type="SAM" id="MobiDB-lite"/>
    </source>
</evidence>
<dbReference type="EMBL" id="WNLP01000003">
    <property type="protein sequence ID" value="MUH59502.1"/>
    <property type="molecule type" value="Genomic_DNA"/>
</dbReference>
<feature type="domain" description="SpaA-like prealbumin fold" evidence="6">
    <location>
        <begin position="658"/>
        <end position="756"/>
    </location>
</feature>
<gene>
    <name evidence="7" type="ORF">GSD1FS_0831</name>
</gene>
<dbReference type="Proteomes" id="UP000487882">
    <property type="component" value="Unassembled WGS sequence"/>
</dbReference>
<feature type="compositionally biased region" description="Polar residues" evidence="4">
    <location>
        <begin position="385"/>
        <end position="407"/>
    </location>
</feature>
<keyword evidence="3" id="KW-0732">Signal</keyword>
<keyword evidence="8" id="KW-1185">Reference proteome</keyword>
<sequence>MEAEGLTVVNGKLALHGVKGKKNGKENPEGVDNANFNGHGFRFGTVGFGANLRPVKASDVLVVGGNTSAITLRDRENKDVNVLAWGNAARGYVRSDSLGPAHNARIRMTSNNQSKAHDIDWDDNYDGLERNPNNKDEWQVQGDSIFNFDDPWNRYQGDWNTDSFINWDTSDNPLRYVQLNKAWIEGQSTHTDLSGFQEVVHNTSSVLKARPMTGEGKASIAPAQENFYRQNYGNASYKVTFDFGDGNTDTPAERLITFTGNGMKSQEIDSSTGAYKVNGGSVMQVFTLDASLLTNAGTNGVSFRFDNIPEYASVVVNVVGGTDGIDFNNGWRFWWNGAEISNFYTVFNQENQEARNALYSHAASALMWNFADASKVTIRGGRITEGQNGKVQNSHTLSQSDPESQVISVGGNGQTAITDDPVANMLGSIMVPNGSLETHVSTNGRVWVGQDYMMYNPIGLTDLAWTNGFNSSTGWHETISASVVEQDQERHNFGWHGEISDACAVLEWSKVDNSGNALAGTEWAIYKSLDDAKANNTASALITVADDGHDDWAIGTNGQGSGKFQVRRLNPNAKYYLREISAPSGYTTNTNIYEIRTGTGNQTESDIDNVVDGGFVKPSTEITAAYDSNGNSTTNTLLWSENADQYGSRIINIEERYSVRWQKIDSTSGNALSGATWTLQKFNESNKQYETLNDGFCDNGAWGCTPEHNTIDVDEEGGKFKLENLEAGKYRLKEQTAPMGYLTSDKYYYFEAANTTANNGEVTQITIGGTDFTDNGDPKKTHGDALTGDNKQIGNDRKPGEVTWQKIAQKPQAVAKEGASIDTSVDPALSEQENHQLLAGSEWSLAYTPYDDTTGTATTVTIKDCIALTDGSKVNCTVAENGNDGQNYSWAVDADTAAGKFKVTGMPWGSYVLTETKAPDGYNLDSTPHYFTVGVTNLNNNGYVGIIGAADASDTVGVEDNAANVIAINLGEIENEPGVVLPMTGRGGLPLWAVLTGIVLVLGVMLMAVKLRKQTLA</sequence>
<feature type="region of interest" description="Disordered" evidence="4">
    <location>
        <begin position="385"/>
        <end position="409"/>
    </location>
</feature>